<protein>
    <recommendedName>
        <fullName evidence="2">histidine kinase</fullName>
        <ecNumber evidence="2">2.7.13.3</ecNumber>
    </recommendedName>
</protein>
<dbReference type="Gene3D" id="1.10.287.130">
    <property type="match status" value="1"/>
</dbReference>
<keyword evidence="3" id="KW-0597">Phosphoprotein</keyword>
<dbReference type="PANTHER" id="PTHR43711:SF1">
    <property type="entry name" value="HISTIDINE KINASE 1"/>
    <property type="match status" value="1"/>
</dbReference>
<comment type="caution">
    <text evidence="10">The sequence shown here is derived from an EMBL/GenBank/DDBJ whole genome shotgun (WGS) entry which is preliminary data.</text>
</comment>
<evidence type="ECO:0000256" key="6">
    <source>
        <dbReference type="ARBA" id="ARBA00023012"/>
    </source>
</evidence>
<dbReference type="InterPro" id="IPR003594">
    <property type="entry name" value="HATPase_dom"/>
</dbReference>
<feature type="transmembrane region" description="Helical" evidence="8">
    <location>
        <begin position="195"/>
        <end position="219"/>
    </location>
</feature>
<dbReference type="EC" id="2.7.13.3" evidence="2"/>
<dbReference type="Proteomes" id="UP000286287">
    <property type="component" value="Unassembled WGS sequence"/>
</dbReference>
<keyword evidence="8" id="KW-0472">Membrane</keyword>
<evidence type="ECO:0000256" key="7">
    <source>
        <dbReference type="SAM" id="MobiDB-lite"/>
    </source>
</evidence>
<dbReference type="InterPro" id="IPR036097">
    <property type="entry name" value="HisK_dim/P_sf"/>
</dbReference>
<keyword evidence="5 10" id="KW-0418">Kinase</keyword>
<dbReference type="InterPro" id="IPR005467">
    <property type="entry name" value="His_kinase_dom"/>
</dbReference>
<dbReference type="EMBL" id="QYUJ01000014">
    <property type="protein sequence ID" value="RJF73559.1"/>
    <property type="molecule type" value="Genomic_DNA"/>
</dbReference>
<evidence type="ECO:0000313" key="11">
    <source>
        <dbReference type="Proteomes" id="UP000286287"/>
    </source>
</evidence>
<keyword evidence="11" id="KW-1185">Reference proteome</keyword>
<dbReference type="SMART" id="SM00387">
    <property type="entry name" value="HATPase_c"/>
    <property type="match status" value="1"/>
</dbReference>
<evidence type="ECO:0000259" key="9">
    <source>
        <dbReference type="PROSITE" id="PS50109"/>
    </source>
</evidence>
<dbReference type="Pfam" id="PF02518">
    <property type="entry name" value="HATPase_c"/>
    <property type="match status" value="1"/>
</dbReference>
<name>A0A418VC18_9DEIO</name>
<keyword evidence="6" id="KW-0902">Two-component regulatory system</keyword>
<evidence type="ECO:0000256" key="4">
    <source>
        <dbReference type="ARBA" id="ARBA00022679"/>
    </source>
</evidence>
<evidence type="ECO:0000256" key="1">
    <source>
        <dbReference type="ARBA" id="ARBA00000085"/>
    </source>
</evidence>
<dbReference type="Pfam" id="PF00512">
    <property type="entry name" value="HisKA"/>
    <property type="match status" value="1"/>
</dbReference>
<dbReference type="Gene3D" id="3.30.565.10">
    <property type="entry name" value="Histidine kinase-like ATPase, C-terminal domain"/>
    <property type="match status" value="1"/>
</dbReference>
<feature type="transmembrane region" description="Helical" evidence="8">
    <location>
        <begin position="56"/>
        <end position="76"/>
    </location>
</feature>
<proteinExistence type="predicted"/>
<dbReference type="InterPro" id="IPR036890">
    <property type="entry name" value="HATPase_C_sf"/>
</dbReference>
<accession>A0A418VC18</accession>
<gene>
    <name evidence="10" type="ORF">D3875_06090</name>
</gene>
<dbReference type="PANTHER" id="PTHR43711">
    <property type="entry name" value="TWO-COMPONENT HISTIDINE KINASE"/>
    <property type="match status" value="1"/>
</dbReference>
<dbReference type="CDD" id="cd00075">
    <property type="entry name" value="HATPase"/>
    <property type="match status" value="1"/>
</dbReference>
<dbReference type="InterPro" id="IPR004358">
    <property type="entry name" value="Sig_transdc_His_kin-like_C"/>
</dbReference>
<evidence type="ECO:0000256" key="8">
    <source>
        <dbReference type="SAM" id="Phobius"/>
    </source>
</evidence>
<sequence>MTPSSPRSPTPPAPPAPTPPIAAPPSSAPRGLTHWLHQLHLLHTVPRGVLLREVCLAALPLLLSFSLLTLSALPAFHAIQVGRGRQGFYSYQVLVQDIQAYRIALMDHQASPQDRREAYQRALSSTRTPGQFVALREIETFGDATLNHINQLMGTNTLQSVGQAAQEASLLNAQTNSYLSFVASRNVQALGVMRLALLGTAVLTGFLSMALIGRALWLWRAERERQLRRDARQREALSMASHELRRPLQKLLLLSDLLRQVECPEERQQLLTQIEESAAQIASRADLSRLNDLYLDVTLKLACRDLRSALHGAGSGNTRVRVHLPDAPLTWLVDIDRVRQMVENLVENALKYTFGPVEVTLDMQDGQPRIQVRDFGEGVPVSLQERVFMPFERGPRGLVQGQGLGLSLVRRYARAHGGDVTLIKCPEGPGMVAAVTLGHPDSALASTRL</sequence>
<comment type="catalytic activity">
    <reaction evidence="1">
        <text>ATP + protein L-histidine = ADP + protein N-phospho-L-histidine.</text>
        <dbReference type="EC" id="2.7.13.3"/>
    </reaction>
</comment>
<dbReference type="InterPro" id="IPR003661">
    <property type="entry name" value="HisK_dim/P_dom"/>
</dbReference>
<evidence type="ECO:0000256" key="2">
    <source>
        <dbReference type="ARBA" id="ARBA00012438"/>
    </source>
</evidence>
<dbReference type="PROSITE" id="PS50109">
    <property type="entry name" value="HIS_KIN"/>
    <property type="match status" value="1"/>
</dbReference>
<keyword evidence="8" id="KW-0812">Transmembrane</keyword>
<keyword evidence="4" id="KW-0808">Transferase</keyword>
<evidence type="ECO:0000256" key="3">
    <source>
        <dbReference type="ARBA" id="ARBA00022553"/>
    </source>
</evidence>
<organism evidence="10 11">
    <name type="scientific">Deinococcus cavernae</name>
    <dbReference type="NCBI Taxonomy" id="2320857"/>
    <lineage>
        <taxon>Bacteria</taxon>
        <taxon>Thermotogati</taxon>
        <taxon>Deinococcota</taxon>
        <taxon>Deinococci</taxon>
        <taxon>Deinococcales</taxon>
        <taxon>Deinococcaceae</taxon>
        <taxon>Deinococcus</taxon>
    </lineage>
</organism>
<dbReference type="PRINTS" id="PR00344">
    <property type="entry name" value="BCTRLSENSOR"/>
</dbReference>
<dbReference type="OrthoDB" id="69388at2"/>
<feature type="domain" description="Histidine kinase" evidence="9">
    <location>
        <begin position="239"/>
        <end position="441"/>
    </location>
</feature>
<reference evidence="10 11" key="1">
    <citation type="submission" date="2018-09" db="EMBL/GenBank/DDBJ databases">
        <authorList>
            <person name="Zhu H."/>
        </authorList>
    </citation>
    <scope>NUCLEOTIDE SEQUENCE [LARGE SCALE GENOMIC DNA]</scope>
    <source>
        <strain evidence="10 11">K2S05-167</strain>
    </source>
</reference>
<evidence type="ECO:0000256" key="5">
    <source>
        <dbReference type="ARBA" id="ARBA00022777"/>
    </source>
</evidence>
<evidence type="ECO:0000313" key="10">
    <source>
        <dbReference type="EMBL" id="RJF73559.1"/>
    </source>
</evidence>
<feature type="region of interest" description="Disordered" evidence="7">
    <location>
        <begin position="1"/>
        <end position="27"/>
    </location>
</feature>
<keyword evidence="8" id="KW-1133">Transmembrane helix</keyword>
<dbReference type="SUPFAM" id="SSF47384">
    <property type="entry name" value="Homodimeric domain of signal transducing histidine kinase"/>
    <property type="match status" value="1"/>
</dbReference>
<dbReference type="InterPro" id="IPR050736">
    <property type="entry name" value="Sensor_HK_Regulatory"/>
</dbReference>
<dbReference type="GO" id="GO:0000155">
    <property type="term" value="F:phosphorelay sensor kinase activity"/>
    <property type="evidence" value="ECO:0007669"/>
    <property type="project" value="InterPro"/>
</dbReference>
<dbReference type="SUPFAM" id="SSF55874">
    <property type="entry name" value="ATPase domain of HSP90 chaperone/DNA topoisomerase II/histidine kinase"/>
    <property type="match status" value="1"/>
</dbReference>
<dbReference type="AlphaFoldDB" id="A0A418VC18"/>